<organism evidence="10 11">
    <name type="scientific">Novosphingobium arvoryzae</name>
    <dbReference type="NCBI Taxonomy" id="1256514"/>
    <lineage>
        <taxon>Bacteria</taxon>
        <taxon>Pseudomonadati</taxon>
        <taxon>Pseudomonadota</taxon>
        <taxon>Alphaproteobacteria</taxon>
        <taxon>Sphingomonadales</taxon>
        <taxon>Sphingomonadaceae</taxon>
        <taxon>Novosphingobium</taxon>
    </lineage>
</organism>
<comment type="caution">
    <text evidence="10">The sequence shown here is derived from an EMBL/GenBank/DDBJ whole genome shotgun (WGS) entry which is preliminary data.</text>
</comment>
<dbReference type="InterPro" id="IPR023170">
    <property type="entry name" value="HhH_base_excis_C"/>
</dbReference>
<dbReference type="PROSITE" id="PS00764">
    <property type="entry name" value="ENDONUCLEASE_III_1"/>
    <property type="match status" value="1"/>
</dbReference>
<keyword evidence="8" id="KW-0234">DNA repair</keyword>
<evidence type="ECO:0000256" key="8">
    <source>
        <dbReference type="ARBA" id="ARBA00023204"/>
    </source>
</evidence>
<proteinExistence type="inferred from homology"/>
<dbReference type="Gene3D" id="1.10.1670.10">
    <property type="entry name" value="Helix-hairpin-Helix base-excision DNA repair enzymes (C-terminal)"/>
    <property type="match status" value="1"/>
</dbReference>
<reference evidence="10" key="2">
    <citation type="submission" date="2020-09" db="EMBL/GenBank/DDBJ databases">
        <authorList>
            <person name="Sun Q."/>
            <person name="Kim S."/>
        </authorList>
    </citation>
    <scope>NUCLEOTIDE SEQUENCE</scope>
    <source>
        <strain evidence="10">KCTC 32422</strain>
    </source>
</reference>
<dbReference type="InterPro" id="IPR003651">
    <property type="entry name" value="Endonuclease3_FeS-loop_motif"/>
</dbReference>
<dbReference type="GO" id="GO:0051539">
    <property type="term" value="F:4 iron, 4 sulfur cluster binding"/>
    <property type="evidence" value="ECO:0007669"/>
    <property type="project" value="InterPro"/>
</dbReference>
<dbReference type="SMART" id="SM00525">
    <property type="entry name" value="FES"/>
    <property type="match status" value="1"/>
</dbReference>
<evidence type="ECO:0000256" key="9">
    <source>
        <dbReference type="ARBA" id="ARBA00023295"/>
    </source>
</evidence>
<dbReference type="InterPro" id="IPR004035">
    <property type="entry name" value="Endouclease-III_FeS-bd_BS"/>
</dbReference>
<evidence type="ECO:0000313" key="11">
    <source>
        <dbReference type="Proteomes" id="UP000634139"/>
    </source>
</evidence>
<sequence length="309" mass="35599">MIERGELRGFVTGLRETLLSQATSKSDREKQKDPKIAGARRSRVKRYLAKMDGLHFNPNLSDEDFWKIAAMKPFYAGKRASAVDERVPHMLKKYLGDREALDSKEWNEGGKRFEKFLKDSRNYRHKPALKKVIRAARRINEWKRVNDRSILDFYTYRRGDVSTPEAMRQIHEHLQGDLRFGAVTIFHLMTELGFQVVKPDRVLNRSTVRMGWMDGYDKNGVRYQLDPDITTKRATSLGSDADFMWALQGVYRDISEASGVSMRSLDYIVVKLGQEPDEKGGFARTVCHAKKPLCHLCSVKPMCAYGSKR</sequence>
<evidence type="ECO:0000313" key="10">
    <source>
        <dbReference type="EMBL" id="GGZ86381.1"/>
    </source>
</evidence>
<accession>A0A918R8A8</accession>
<keyword evidence="4" id="KW-0227">DNA damage</keyword>
<evidence type="ECO:0000256" key="2">
    <source>
        <dbReference type="ARBA" id="ARBA00008343"/>
    </source>
</evidence>
<comment type="cofactor">
    <cofactor evidence="1">
        <name>[4Fe-4S] cluster</name>
        <dbReference type="ChEBI" id="CHEBI:49883"/>
    </cofactor>
</comment>
<name>A0A918R8A8_9SPHN</name>
<evidence type="ECO:0000256" key="4">
    <source>
        <dbReference type="ARBA" id="ARBA00022763"/>
    </source>
</evidence>
<dbReference type="RefSeq" id="WP_189538487.1">
    <property type="nucleotide sequence ID" value="NZ_BMZD01000001.1"/>
</dbReference>
<dbReference type="EMBL" id="BMZD01000001">
    <property type="protein sequence ID" value="GGZ86381.1"/>
    <property type="molecule type" value="Genomic_DNA"/>
</dbReference>
<comment type="similarity">
    <text evidence="2">Belongs to the Nth/MutY family.</text>
</comment>
<keyword evidence="9" id="KW-0326">Glycosidase</keyword>
<evidence type="ECO:0000256" key="3">
    <source>
        <dbReference type="ARBA" id="ARBA00022723"/>
    </source>
</evidence>
<dbReference type="Proteomes" id="UP000634139">
    <property type="component" value="Unassembled WGS sequence"/>
</dbReference>
<keyword evidence="3" id="KW-0479">Metal-binding</keyword>
<dbReference type="AlphaFoldDB" id="A0A918R8A8"/>
<dbReference type="GO" id="GO:0046872">
    <property type="term" value="F:metal ion binding"/>
    <property type="evidence" value="ECO:0007669"/>
    <property type="project" value="UniProtKB-KW"/>
</dbReference>
<evidence type="ECO:0000256" key="1">
    <source>
        <dbReference type="ARBA" id="ARBA00001966"/>
    </source>
</evidence>
<dbReference type="GO" id="GO:0006281">
    <property type="term" value="P:DNA repair"/>
    <property type="evidence" value="ECO:0007669"/>
    <property type="project" value="UniProtKB-KW"/>
</dbReference>
<protein>
    <submittedName>
        <fullName evidence="10">Uncharacterized protein</fullName>
    </submittedName>
</protein>
<evidence type="ECO:0000256" key="6">
    <source>
        <dbReference type="ARBA" id="ARBA00023004"/>
    </source>
</evidence>
<gene>
    <name evidence="10" type="ORF">GCM10011617_01190</name>
</gene>
<keyword evidence="5" id="KW-0378">Hydrolase</keyword>
<keyword evidence="11" id="KW-1185">Reference proteome</keyword>
<evidence type="ECO:0000256" key="5">
    <source>
        <dbReference type="ARBA" id="ARBA00022801"/>
    </source>
</evidence>
<keyword evidence="6" id="KW-0408">Iron</keyword>
<evidence type="ECO:0000256" key="7">
    <source>
        <dbReference type="ARBA" id="ARBA00023014"/>
    </source>
</evidence>
<reference evidence="10" key="1">
    <citation type="journal article" date="2014" name="Int. J. Syst. Evol. Microbiol.">
        <title>Complete genome sequence of Corynebacterium casei LMG S-19264T (=DSM 44701T), isolated from a smear-ripened cheese.</title>
        <authorList>
            <consortium name="US DOE Joint Genome Institute (JGI-PGF)"/>
            <person name="Walter F."/>
            <person name="Albersmeier A."/>
            <person name="Kalinowski J."/>
            <person name="Ruckert C."/>
        </authorList>
    </citation>
    <scope>NUCLEOTIDE SEQUENCE</scope>
    <source>
        <strain evidence="10">KCTC 32422</strain>
    </source>
</reference>
<keyword evidence="7" id="KW-0411">Iron-sulfur</keyword>
<dbReference type="GO" id="GO:0016798">
    <property type="term" value="F:hydrolase activity, acting on glycosyl bonds"/>
    <property type="evidence" value="ECO:0007669"/>
    <property type="project" value="UniProtKB-KW"/>
</dbReference>